<name>A0A0G4I2S3_9ALVE</name>
<protein>
    <submittedName>
        <fullName evidence="2">Uncharacterized protein</fullName>
    </submittedName>
</protein>
<feature type="signal peptide" evidence="1">
    <location>
        <begin position="1"/>
        <end position="20"/>
    </location>
</feature>
<evidence type="ECO:0000313" key="2">
    <source>
        <dbReference type="EMBL" id="CEM51223.1"/>
    </source>
</evidence>
<dbReference type="AlphaFoldDB" id="A0A0G4I2S3"/>
<dbReference type="VEuPathDB" id="CryptoDB:Cvel_10471"/>
<feature type="chain" id="PRO_5005192142" evidence="1">
    <location>
        <begin position="21"/>
        <end position="243"/>
    </location>
</feature>
<reference evidence="2" key="1">
    <citation type="submission" date="2014-11" db="EMBL/GenBank/DDBJ databases">
        <authorList>
            <person name="Otto D Thomas"/>
            <person name="Naeem Raeece"/>
        </authorList>
    </citation>
    <scope>NUCLEOTIDE SEQUENCE</scope>
</reference>
<organism evidence="2">
    <name type="scientific">Chromera velia CCMP2878</name>
    <dbReference type="NCBI Taxonomy" id="1169474"/>
    <lineage>
        <taxon>Eukaryota</taxon>
        <taxon>Sar</taxon>
        <taxon>Alveolata</taxon>
        <taxon>Colpodellida</taxon>
        <taxon>Chromeraceae</taxon>
        <taxon>Chromera</taxon>
    </lineage>
</organism>
<sequence length="243" mass="27202">MRSLMSLGVLFLGSVGLCSASKRFLVPSPRSRVAFIFSQLGTATQSQTEPPKLTPEVLRRQAFDYINVLGRLNGKECTSIFPQDRIFLAKDVPKMLFPESNVISNPNTFVDRLQQLPFKWPFFQVYDFQTKNVECKPMFQKEFAQISEEVGSPWNGKGTPTKAVREAVEAQVTKEALNPTVAKLTYNIFGKFSGSLTEGDLVSGLRDTKWSEKPKATFGPRKEEMQKLLMQTAPVAFGPLVNP</sequence>
<dbReference type="EMBL" id="CDMZ01004882">
    <property type="protein sequence ID" value="CEM51223.1"/>
    <property type="molecule type" value="Genomic_DNA"/>
</dbReference>
<evidence type="ECO:0000256" key="1">
    <source>
        <dbReference type="SAM" id="SignalP"/>
    </source>
</evidence>
<proteinExistence type="predicted"/>
<gene>
    <name evidence="2" type="ORF">Cvel_10471</name>
</gene>
<accession>A0A0G4I2S3</accession>
<keyword evidence="1" id="KW-0732">Signal</keyword>